<sequence>MVKDDRGTIYQIKVTHANGKTTTFRDTARLLLSSVSKMGDEMGFPKGEYDYSKIREYIDVDDAPSELMEYMERDIDIVIKAYSEYKTHYPKHGYTTAGTALKSFKEYYGQYEYVKDFGGSYTSKSGKTFEYNHLTKEQ</sequence>
<keyword evidence="2" id="KW-1185">Reference proteome</keyword>
<evidence type="ECO:0000313" key="1">
    <source>
        <dbReference type="EMBL" id="MCS5736681.1"/>
    </source>
</evidence>
<protein>
    <submittedName>
        <fullName evidence="1">Uncharacterized protein</fullName>
    </submittedName>
</protein>
<proteinExistence type="predicted"/>
<dbReference type="InterPro" id="IPR012337">
    <property type="entry name" value="RNaseH-like_sf"/>
</dbReference>
<name>A0ABT2H9P8_9MICO</name>
<dbReference type="InterPro" id="IPR036397">
    <property type="entry name" value="RNaseH_sf"/>
</dbReference>
<reference evidence="1" key="1">
    <citation type="submission" date="2022-08" db="EMBL/GenBank/DDBJ databases">
        <authorList>
            <person name="Deng Y."/>
            <person name="Han X.-F."/>
            <person name="Zhang Y.-Q."/>
        </authorList>
    </citation>
    <scope>NUCLEOTIDE SEQUENCE</scope>
    <source>
        <strain evidence="1">CPCC 203386</strain>
    </source>
</reference>
<dbReference type="Gene3D" id="3.30.420.10">
    <property type="entry name" value="Ribonuclease H-like superfamily/Ribonuclease H"/>
    <property type="match status" value="1"/>
</dbReference>
<dbReference type="SUPFAM" id="SSF53098">
    <property type="entry name" value="Ribonuclease H-like"/>
    <property type="match status" value="1"/>
</dbReference>
<dbReference type="Proteomes" id="UP001165586">
    <property type="component" value="Unassembled WGS sequence"/>
</dbReference>
<comment type="caution">
    <text evidence="1">The sequence shown here is derived from an EMBL/GenBank/DDBJ whole genome shotgun (WGS) entry which is preliminary data.</text>
</comment>
<evidence type="ECO:0000313" key="2">
    <source>
        <dbReference type="Proteomes" id="UP001165586"/>
    </source>
</evidence>
<dbReference type="RefSeq" id="WP_259542752.1">
    <property type="nucleotide sequence ID" value="NZ_JANLCJ010000111.1"/>
</dbReference>
<dbReference type="EMBL" id="JANLCJ010000111">
    <property type="protein sequence ID" value="MCS5736681.1"/>
    <property type="molecule type" value="Genomic_DNA"/>
</dbReference>
<accession>A0ABT2H9P8</accession>
<organism evidence="1 2">
    <name type="scientific">Herbiconiux daphne</name>
    <dbReference type="NCBI Taxonomy" id="2970914"/>
    <lineage>
        <taxon>Bacteria</taxon>
        <taxon>Bacillati</taxon>
        <taxon>Actinomycetota</taxon>
        <taxon>Actinomycetes</taxon>
        <taxon>Micrococcales</taxon>
        <taxon>Microbacteriaceae</taxon>
        <taxon>Herbiconiux</taxon>
    </lineage>
</organism>
<gene>
    <name evidence="1" type="ORF">N1032_23405</name>
</gene>